<keyword evidence="6" id="KW-0414">Isoprene biosynthesis</keyword>
<dbReference type="PANTHER" id="PTHR43281">
    <property type="entry name" value="FARNESYL DIPHOSPHATE SYNTHASE"/>
    <property type="match status" value="1"/>
</dbReference>
<reference evidence="7" key="1">
    <citation type="submission" date="2022-12" db="EMBL/GenBank/DDBJ databases">
        <title>Draft genome assemblies for two species of Escallonia (Escalloniales).</title>
        <authorList>
            <person name="Chanderbali A."/>
            <person name="Dervinis C."/>
            <person name="Anghel I."/>
            <person name="Soltis D."/>
            <person name="Soltis P."/>
            <person name="Zapata F."/>
        </authorList>
    </citation>
    <scope>NUCLEOTIDE SEQUENCE</scope>
    <source>
        <strain evidence="7">UCBG92.1500</strain>
        <tissue evidence="7">Leaf</tissue>
    </source>
</reference>
<evidence type="ECO:0000256" key="2">
    <source>
        <dbReference type="ARBA" id="ARBA00006706"/>
    </source>
</evidence>
<comment type="cofactor">
    <cofactor evidence="1">
        <name>Mg(2+)</name>
        <dbReference type="ChEBI" id="CHEBI:18420"/>
    </cofactor>
</comment>
<dbReference type="PANTHER" id="PTHR43281:SF1">
    <property type="entry name" value="FARNESYL DIPHOSPHATE SYNTHASE"/>
    <property type="match status" value="1"/>
</dbReference>
<keyword evidence="3" id="KW-0808">Transferase</keyword>
<dbReference type="GO" id="GO:0046872">
    <property type="term" value="F:metal ion binding"/>
    <property type="evidence" value="ECO:0007669"/>
    <property type="project" value="UniProtKB-KW"/>
</dbReference>
<gene>
    <name evidence="7" type="ORF">RJ640_011914</name>
</gene>
<dbReference type="Proteomes" id="UP001187471">
    <property type="component" value="Unassembled WGS sequence"/>
</dbReference>
<evidence type="ECO:0000256" key="5">
    <source>
        <dbReference type="ARBA" id="ARBA00022842"/>
    </source>
</evidence>
<dbReference type="InterPro" id="IPR008949">
    <property type="entry name" value="Isoprenoid_synthase_dom_sf"/>
</dbReference>
<comment type="similarity">
    <text evidence="2">Belongs to the FPP/GGPP synthase family.</text>
</comment>
<dbReference type="SUPFAM" id="SSF48576">
    <property type="entry name" value="Terpenoid synthases"/>
    <property type="match status" value="1"/>
</dbReference>
<protein>
    <recommendedName>
        <fullName evidence="9">Geranylgeranyl pyrophosphate synthase</fullName>
    </recommendedName>
</protein>
<proteinExistence type="inferred from homology"/>
<dbReference type="Pfam" id="PF00348">
    <property type="entry name" value="polyprenyl_synt"/>
    <property type="match status" value="1"/>
</dbReference>
<name>A0AA88RMK0_9ASTE</name>
<sequence>MTTMLGITAYELVISGCWHSAIALHVVCAVEMIHTISLIHDDLLCMDDDVLRRENTQLERDTSRLLLYCEISLYIEENIQ</sequence>
<evidence type="ECO:0000313" key="7">
    <source>
        <dbReference type="EMBL" id="KAK2985686.1"/>
    </source>
</evidence>
<keyword evidence="8" id="KW-1185">Reference proteome</keyword>
<dbReference type="Gene3D" id="1.10.600.10">
    <property type="entry name" value="Farnesyl Diphosphate Synthase"/>
    <property type="match status" value="1"/>
</dbReference>
<accession>A0AA88RMK0</accession>
<dbReference type="InterPro" id="IPR000092">
    <property type="entry name" value="Polyprenyl_synt"/>
</dbReference>
<evidence type="ECO:0008006" key="9">
    <source>
        <dbReference type="Google" id="ProtNLM"/>
    </source>
</evidence>
<dbReference type="EMBL" id="JAVXUO010001132">
    <property type="protein sequence ID" value="KAK2985686.1"/>
    <property type="molecule type" value="Genomic_DNA"/>
</dbReference>
<evidence type="ECO:0000256" key="4">
    <source>
        <dbReference type="ARBA" id="ARBA00022723"/>
    </source>
</evidence>
<evidence type="ECO:0000256" key="1">
    <source>
        <dbReference type="ARBA" id="ARBA00001946"/>
    </source>
</evidence>
<evidence type="ECO:0000313" key="8">
    <source>
        <dbReference type="Proteomes" id="UP001187471"/>
    </source>
</evidence>
<dbReference type="GO" id="GO:0004659">
    <property type="term" value="F:prenyltransferase activity"/>
    <property type="evidence" value="ECO:0007669"/>
    <property type="project" value="InterPro"/>
</dbReference>
<dbReference type="GO" id="GO:0008299">
    <property type="term" value="P:isoprenoid biosynthetic process"/>
    <property type="evidence" value="ECO:0007669"/>
    <property type="project" value="UniProtKB-KW"/>
</dbReference>
<keyword evidence="4" id="KW-0479">Metal-binding</keyword>
<evidence type="ECO:0000256" key="6">
    <source>
        <dbReference type="ARBA" id="ARBA00023229"/>
    </source>
</evidence>
<evidence type="ECO:0000256" key="3">
    <source>
        <dbReference type="ARBA" id="ARBA00022679"/>
    </source>
</evidence>
<organism evidence="7 8">
    <name type="scientific">Escallonia rubra</name>
    <dbReference type="NCBI Taxonomy" id="112253"/>
    <lineage>
        <taxon>Eukaryota</taxon>
        <taxon>Viridiplantae</taxon>
        <taxon>Streptophyta</taxon>
        <taxon>Embryophyta</taxon>
        <taxon>Tracheophyta</taxon>
        <taxon>Spermatophyta</taxon>
        <taxon>Magnoliopsida</taxon>
        <taxon>eudicotyledons</taxon>
        <taxon>Gunneridae</taxon>
        <taxon>Pentapetalae</taxon>
        <taxon>asterids</taxon>
        <taxon>campanulids</taxon>
        <taxon>Escalloniales</taxon>
        <taxon>Escalloniaceae</taxon>
        <taxon>Escallonia</taxon>
    </lineage>
</organism>
<keyword evidence="5" id="KW-0460">Magnesium</keyword>
<comment type="caution">
    <text evidence="7">The sequence shown here is derived from an EMBL/GenBank/DDBJ whole genome shotgun (WGS) entry which is preliminary data.</text>
</comment>
<dbReference type="AlphaFoldDB" id="A0AA88RMK0"/>